<dbReference type="Pfam" id="PF00486">
    <property type="entry name" value="Trans_reg_C"/>
    <property type="match status" value="1"/>
</dbReference>
<dbReference type="SUPFAM" id="SSF48452">
    <property type="entry name" value="TPR-like"/>
    <property type="match status" value="1"/>
</dbReference>
<dbReference type="PANTHER" id="PTHR35807">
    <property type="entry name" value="TRANSCRIPTIONAL REGULATOR REDD-RELATED"/>
    <property type="match status" value="1"/>
</dbReference>
<keyword evidence="3" id="KW-0238">DNA-binding</keyword>
<name>A0A2I2KTJ7_9ACTN</name>
<evidence type="ECO:0000256" key="2">
    <source>
        <dbReference type="ARBA" id="ARBA00023015"/>
    </source>
</evidence>
<keyword evidence="8" id="KW-1185">Reference proteome</keyword>
<keyword evidence="4" id="KW-0804">Transcription</keyword>
<dbReference type="InterPro" id="IPR051677">
    <property type="entry name" value="AfsR-DnrI-RedD_regulator"/>
</dbReference>
<protein>
    <submittedName>
        <fullName evidence="7">Transcriptional regulator, SARP family</fullName>
    </submittedName>
</protein>
<accession>A0A2I2KTJ7</accession>
<dbReference type="PANTHER" id="PTHR35807:SF1">
    <property type="entry name" value="TRANSCRIPTIONAL REGULATOR REDD"/>
    <property type="match status" value="1"/>
</dbReference>
<organism evidence="7 8">
    <name type="scientific">Frankia canadensis</name>
    <dbReference type="NCBI Taxonomy" id="1836972"/>
    <lineage>
        <taxon>Bacteria</taxon>
        <taxon>Bacillati</taxon>
        <taxon>Actinomycetota</taxon>
        <taxon>Actinomycetes</taxon>
        <taxon>Frankiales</taxon>
        <taxon>Frankiaceae</taxon>
        <taxon>Frankia</taxon>
    </lineage>
</organism>
<dbReference type="InterPro" id="IPR016032">
    <property type="entry name" value="Sig_transdc_resp-reg_C-effctor"/>
</dbReference>
<dbReference type="GO" id="GO:0006355">
    <property type="term" value="P:regulation of DNA-templated transcription"/>
    <property type="evidence" value="ECO:0007669"/>
    <property type="project" value="InterPro"/>
</dbReference>
<dbReference type="GO" id="GO:0003677">
    <property type="term" value="F:DNA binding"/>
    <property type="evidence" value="ECO:0007669"/>
    <property type="project" value="UniProtKB-KW"/>
</dbReference>
<evidence type="ECO:0000259" key="5">
    <source>
        <dbReference type="SMART" id="SM00862"/>
    </source>
</evidence>
<dbReference type="CDD" id="cd15831">
    <property type="entry name" value="BTAD"/>
    <property type="match status" value="1"/>
</dbReference>
<dbReference type="GO" id="GO:0000160">
    <property type="term" value="P:phosphorelay signal transduction system"/>
    <property type="evidence" value="ECO:0007669"/>
    <property type="project" value="InterPro"/>
</dbReference>
<sequence>MSVTPLSSRSADKLPDPSGRLLWFAMLGPLQVEVAASRAPVAGIRARSLLILLLLHRNQVVRLDRLIEFIWEAPPATAVPQVRNLVAELRRVLQAAGQEIIETSLGGYRLVATDDEVDVAQAEHHVAEGTTAAAEGDHRLALECFGRSLALWRGEPLGDVAPSLALAWRPRFTELRRRALLGKARSRLNLEMFEQAVIELLDAVVEFPFEEELRLLLVTALYRSGRSTAALKSCRDARHYFLDELGVDPSPALRSLEVEILRGGSPR</sequence>
<evidence type="ECO:0000259" key="6">
    <source>
        <dbReference type="SMART" id="SM01043"/>
    </source>
</evidence>
<dbReference type="InterPro" id="IPR001867">
    <property type="entry name" value="OmpR/PhoB-type_DNA-bd"/>
</dbReference>
<evidence type="ECO:0000256" key="1">
    <source>
        <dbReference type="ARBA" id="ARBA00005820"/>
    </source>
</evidence>
<keyword evidence="2" id="KW-0805">Transcription regulation</keyword>
<dbReference type="InterPro" id="IPR005158">
    <property type="entry name" value="BTAD"/>
</dbReference>
<evidence type="ECO:0000313" key="8">
    <source>
        <dbReference type="Proteomes" id="UP000234331"/>
    </source>
</evidence>
<dbReference type="SUPFAM" id="SSF46894">
    <property type="entry name" value="C-terminal effector domain of the bipartite response regulators"/>
    <property type="match status" value="1"/>
</dbReference>
<dbReference type="SMART" id="SM00862">
    <property type="entry name" value="Trans_reg_C"/>
    <property type="match status" value="1"/>
</dbReference>
<comment type="similarity">
    <text evidence="1">Belongs to the AfsR/DnrI/RedD regulatory family.</text>
</comment>
<dbReference type="InterPro" id="IPR036388">
    <property type="entry name" value="WH-like_DNA-bd_sf"/>
</dbReference>
<evidence type="ECO:0000256" key="3">
    <source>
        <dbReference type="ARBA" id="ARBA00023125"/>
    </source>
</evidence>
<feature type="domain" description="Bacterial transcriptional activator" evidence="6">
    <location>
        <begin position="117"/>
        <end position="261"/>
    </location>
</feature>
<dbReference type="SMART" id="SM01043">
    <property type="entry name" value="BTAD"/>
    <property type="match status" value="1"/>
</dbReference>
<dbReference type="InterPro" id="IPR011990">
    <property type="entry name" value="TPR-like_helical_dom_sf"/>
</dbReference>
<gene>
    <name evidence="7" type="ORF">FRACA_2970008</name>
</gene>
<dbReference type="AlphaFoldDB" id="A0A2I2KTJ7"/>
<dbReference type="OrthoDB" id="134712at2"/>
<dbReference type="EMBL" id="FZMO01000220">
    <property type="protein sequence ID" value="SNQ48982.1"/>
    <property type="molecule type" value="Genomic_DNA"/>
</dbReference>
<reference evidence="7 8" key="1">
    <citation type="submission" date="2017-06" db="EMBL/GenBank/DDBJ databases">
        <authorList>
            <person name="Kim H.J."/>
            <person name="Triplett B.A."/>
        </authorList>
    </citation>
    <scope>NUCLEOTIDE SEQUENCE [LARGE SCALE GENOMIC DNA]</scope>
    <source>
        <strain evidence="7">FRACA_ARgP5</strain>
    </source>
</reference>
<evidence type="ECO:0000256" key="4">
    <source>
        <dbReference type="ARBA" id="ARBA00023163"/>
    </source>
</evidence>
<dbReference type="Pfam" id="PF03704">
    <property type="entry name" value="BTAD"/>
    <property type="match status" value="1"/>
</dbReference>
<dbReference type="Proteomes" id="UP000234331">
    <property type="component" value="Unassembled WGS sequence"/>
</dbReference>
<dbReference type="Gene3D" id="1.10.10.10">
    <property type="entry name" value="Winged helix-like DNA-binding domain superfamily/Winged helix DNA-binding domain"/>
    <property type="match status" value="1"/>
</dbReference>
<proteinExistence type="inferred from homology"/>
<feature type="domain" description="OmpR/PhoB-type" evidence="5">
    <location>
        <begin position="38"/>
        <end position="110"/>
    </location>
</feature>
<dbReference type="Gene3D" id="1.25.40.10">
    <property type="entry name" value="Tetratricopeptide repeat domain"/>
    <property type="match status" value="1"/>
</dbReference>
<evidence type="ECO:0000313" key="7">
    <source>
        <dbReference type="EMBL" id="SNQ48982.1"/>
    </source>
</evidence>